<dbReference type="EMBL" id="MCGE01000009">
    <property type="protein sequence ID" value="ORZ17720.1"/>
    <property type="molecule type" value="Genomic_DNA"/>
</dbReference>
<sequence>MSQYMDGDSDDGGGWRDASILVDDNSNSGFHQNQRGSADYPSVEDAPDRQPDDCWMLPSNSSVMEVLGPNCVRLDDIRKKTEAYMTFNSGKYQVDIWGDRSCIDEAKKYLDVIGNKVNERKHPMRSTKKWEKPARELTEKEKRRVEKRQQRKTEEKRYQGLPAVPQPFTASFTMPDSNIPLPKIIGEKEAYLNQIRASCKSFIWYDEGLHIFKVAGQDNELVEQAAGRVRNLYLKIRRGTDPTMPRSSELRLLYQPTRNIGARFIKLPKNFVSCDLYSDEQISSYRILEPIAGGKPSASLVQYNMLTDGVKKLDLSTMQQQQQKQQQQSVSLIDFGDNNDDDNAIHPGQNLDTSEIAESLRDLNIRNAKMMERALDEGLESLRLLDWEISMEVAFGQIYLLNYPKRDDFYTFSSEQLANLYFPHHVFNSKLAPCIGTTYNHVKGLLEYLSVCGEEYTDSPRTSYVIEAIQNPTLPEPARPESKYSHRGGGPSRGEQAAAAAAAEAASAVTWKSVLTVNTFTKEGHAGLWNCVTDSNTLVNISCANLEGEYSWETRLNYARRLPSDYDTPQGQFVNYLRRSKDNRLVMSVTPAYRPHIIKQRTKWVYAWKRYIIEVEKEEMWDMSNMDDTHHTIINSNDHNNHHSTAAAAGLPTDLSSFTPHRVNYYVTMARENWRYRFAENIDLAIGEAPTWTIRDFLANNVDEENTAMLQKDAKEFADIMTKVLPVFYETRPASLV</sequence>
<feature type="compositionally biased region" description="Polar residues" evidence="1">
    <location>
        <begin position="24"/>
        <end position="36"/>
    </location>
</feature>
<feature type="region of interest" description="Disordered" evidence="1">
    <location>
        <begin position="1"/>
        <end position="51"/>
    </location>
</feature>
<dbReference type="Pfam" id="PF25482">
    <property type="entry name" value="DUF7905"/>
    <property type="match status" value="1"/>
</dbReference>
<organism evidence="3 4">
    <name type="scientific">Absidia repens</name>
    <dbReference type="NCBI Taxonomy" id="90262"/>
    <lineage>
        <taxon>Eukaryota</taxon>
        <taxon>Fungi</taxon>
        <taxon>Fungi incertae sedis</taxon>
        <taxon>Mucoromycota</taxon>
        <taxon>Mucoromycotina</taxon>
        <taxon>Mucoromycetes</taxon>
        <taxon>Mucorales</taxon>
        <taxon>Cunninghamellaceae</taxon>
        <taxon>Absidia</taxon>
    </lineage>
</organism>
<feature type="domain" description="DUF7905" evidence="2">
    <location>
        <begin position="357"/>
        <end position="701"/>
    </location>
</feature>
<feature type="compositionally biased region" description="Basic and acidic residues" evidence="1">
    <location>
        <begin position="128"/>
        <end position="158"/>
    </location>
</feature>
<evidence type="ECO:0000313" key="3">
    <source>
        <dbReference type="EMBL" id="ORZ17720.1"/>
    </source>
</evidence>
<dbReference type="OrthoDB" id="4739136at2759"/>
<gene>
    <name evidence="3" type="ORF">BCR42DRAFT_412365</name>
</gene>
<evidence type="ECO:0000256" key="1">
    <source>
        <dbReference type="SAM" id="MobiDB-lite"/>
    </source>
</evidence>
<dbReference type="AlphaFoldDB" id="A0A1X2IJM9"/>
<dbReference type="InterPro" id="IPR057227">
    <property type="entry name" value="DUF7905"/>
</dbReference>
<proteinExistence type="predicted"/>
<name>A0A1X2IJM9_9FUNG</name>
<protein>
    <recommendedName>
        <fullName evidence="2">DUF7905 domain-containing protein</fullName>
    </recommendedName>
</protein>
<keyword evidence="4" id="KW-1185">Reference proteome</keyword>
<feature type="region of interest" description="Disordered" evidence="1">
    <location>
        <begin position="471"/>
        <end position="499"/>
    </location>
</feature>
<evidence type="ECO:0000259" key="2">
    <source>
        <dbReference type="Pfam" id="PF25482"/>
    </source>
</evidence>
<reference evidence="3 4" key="1">
    <citation type="submission" date="2016-07" db="EMBL/GenBank/DDBJ databases">
        <title>Pervasive Adenine N6-methylation of Active Genes in Fungi.</title>
        <authorList>
            <consortium name="DOE Joint Genome Institute"/>
            <person name="Mondo S.J."/>
            <person name="Dannebaum R.O."/>
            <person name="Kuo R.C."/>
            <person name="Labutti K."/>
            <person name="Haridas S."/>
            <person name="Kuo A."/>
            <person name="Salamov A."/>
            <person name="Ahrendt S.R."/>
            <person name="Lipzen A."/>
            <person name="Sullivan W."/>
            <person name="Andreopoulos W.B."/>
            <person name="Clum A."/>
            <person name="Lindquist E."/>
            <person name="Daum C."/>
            <person name="Ramamoorthy G.K."/>
            <person name="Gryganskyi A."/>
            <person name="Culley D."/>
            <person name="Magnuson J.K."/>
            <person name="James T.Y."/>
            <person name="O'Malley M.A."/>
            <person name="Stajich J.E."/>
            <person name="Spatafora J.W."/>
            <person name="Visel A."/>
            <person name="Grigoriev I.V."/>
        </authorList>
    </citation>
    <scope>NUCLEOTIDE SEQUENCE [LARGE SCALE GENOMIC DNA]</scope>
    <source>
        <strain evidence="3 4">NRRL 1336</strain>
    </source>
</reference>
<feature type="region of interest" description="Disordered" evidence="1">
    <location>
        <begin position="120"/>
        <end position="158"/>
    </location>
</feature>
<accession>A0A1X2IJM9</accession>
<evidence type="ECO:0000313" key="4">
    <source>
        <dbReference type="Proteomes" id="UP000193560"/>
    </source>
</evidence>
<dbReference type="Proteomes" id="UP000193560">
    <property type="component" value="Unassembled WGS sequence"/>
</dbReference>
<comment type="caution">
    <text evidence="3">The sequence shown here is derived from an EMBL/GenBank/DDBJ whole genome shotgun (WGS) entry which is preliminary data.</text>
</comment>